<proteinExistence type="predicted"/>
<sequence length="144" mass="16308">MMECIPMPLQVSGILKTGVSTFTSTEEAVPSSQRSKTRRRSSISQVANHRIKMVANPVKEQVHIRDRDVNFHVQSFASNPDGTIHIVKICDSLTCTCEDFNSMLAKRKFTPCKHMYFVYVVVLGLDIDNNTCIHQPHLSLIELF</sequence>
<accession>A0ACC2E1T1</accession>
<organism evidence="1 2">
    <name type="scientific">Diphasiastrum complanatum</name>
    <name type="common">Issler's clubmoss</name>
    <name type="synonym">Lycopodium complanatum</name>
    <dbReference type="NCBI Taxonomy" id="34168"/>
    <lineage>
        <taxon>Eukaryota</taxon>
        <taxon>Viridiplantae</taxon>
        <taxon>Streptophyta</taxon>
        <taxon>Embryophyta</taxon>
        <taxon>Tracheophyta</taxon>
        <taxon>Lycopodiopsida</taxon>
        <taxon>Lycopodiales</taxon>
        <taxon>Lycopodiaceae</taxon>
        <taxon>Lycopodioideae</taxon>
        <taxon>Diphasiastrum</taxon>
    </lineage>
</organism>
<dbReference type="Proteomes" id="UP001162992">
    <property type="component" value="Chromosome 4"/>
</dbReference>
<evidence type="ECO:0000313" key="2">
    <source>
        <dbReference type="Proteomes" id="UP001162992"/>
    </source>
</evidence>
<name>A0ACC2E1T1_DIPCM</name>
<evidence type="ECO:0000313" key="1">
    <source>
        <dbReference type="EMBL" id="KAJ7560362.1"/>
    </source>
</evidence>
<comment type="caution">
    <text evidence="1">The sequence shown here is derived from an EMBL/GenBank/DDBJ whole genome shotgun (WGS) entry which is preliminary data.</text>
</comment>
<reference evidence="2" key="1">
    <citation type="journal article" date="2024" name="Proc. Natl. Acad. Sci. U.S.A.">
        <title>Extraordinary preservation of gene collinearity over three hundred million years revealed in homosporous lycophytes.</title>
        <authorList>
            <person name="Li C."/>
            <person name="Wickell D."/>
            <person name="Kuo L.Y."/>
            <person name="Chen X."/>
            <person name="Nie B."/>
            <person name="Liao X."/>
            <person name="Peng D."/>
            <person name="Ji J."/>
            <person name="Jenkins J."/>
            <person name="Williams M."/>
            <person name="Shu S."/>
            <person name="Plott C."/>
            <person name="Barry K."/>
            <person name="Rajasekar S."/>
            <person name="Grimwood J."/>
            <person name="Han X."/>
            <person name="Sun S."/>
            <person name="Hou Z."/>
            <person name="He W."/>
            <person name="Dai G."/>
            <person name="Sun C."/>
            <person name="Schmutz J."/>
            <person name="Leebens-Mack J.H."/>
            <person name="Li F.W."/>
            <person name="Wang L."/>
        </authorList>
    </citation>
    <scope>NUCLEOTIDE SEQUENCE [LARGE SCALE GENOMIC DNA]</scope>
    <source>
        <strain evidence="2">cv. PW_Plant_1</strain>
    </source>
</reference>
<protein>
    <submittedName>
        <fullName evidence="1">Uncharacterized protein</fullName>
    </submittedName>
</protein>
<dbReference type="EMBL" id="CM055095">
    <property type="protein sequence ID" value="KAJ7560362.1"/>
    <property type="molecule type" value="Genomic_DNA"/>
</dbReference>
<gene>
    <name evidence="1" type="ORF">O6H91_04G126600</name>
</gene>
<keyword evidence="2" id="KW-1185">Reference proteome</keyword>